<name>A0A504YI59_FASGI</name>
<feature type="domain" description="Trs120/TRAPPC9 N-terminal" evidence="3">
    <location>
        <begin position="126"/>
        <end position="265"/>
    </location>
</feature>
<dbReference type="GO" id="GO:0005802">
    <property type="term" value="C:trans-Golgi network"/>
    <property type="evidence" value="ECO:0007669"/>
    <property type="project" value="TreeGrafter"/>
</dbReference>
<proteinExistence type="inferred from homology"/>
<feature type="compositionally biased region" description="Polar residues" evidence="2">
    <location>
        <begin position="97"/>
        <end position="108"/>
    </location>
</feature>
<reference evidence="4 5" key="1">
    <citation type="submission" date="2019-04" db="EMBL/GenBank/DDBJ databases">
        <title>Annotation for the trematode Fasciola gigantica.</title>
        <authorList>
            <person name="Choi Y.-J."/>
        </authorList>
    </citation>
    <scope>NUCLEOTIDE SEQUENCE [LARGE SCALE GENOMIC DNA]</scope>
    <source>
        <strain evidence="4">Uganda_cow_1</strain>
    </source>
</reference>
<evidence type="ECO:0000313" key="5">
    <source>
        <dbReference type="Proteomes" id="UP000316759"/>
    </source>
</evidence>
<evidence type="ECO:0000313" key="4">
    <source>
        <dbReference type="EMBL" id="TPP60904.1"/>
    </source>
</evidence>
<dbReference type="PANTHER" id="PTHR21512">
    <property type="entry name" value="TRAFFICKING PROTEIN PARTICLE COMPLEX SUBUNIT 9"/>
    <property type="match status" value="1"/>
</dbReference>
<dbReference type="OrthoDB" id="6256374at2759"/>
<dbReference type="Proteomes" id="UP000316759">
    <property type="component" value="Unassembled WGS sequence"/>
</dbReference>
<evidence type="ECO:0000256" key="1">
    <source>
        <dbReference type="ARBA" id="ARBA00008459"/>
    </source>
</evidence>
<dbReference type="InterPro" id="IPR013935">
    <property type="entry name" value="Trs120_TRAPPC9"/>
</dbReference>
<dbReference type="EMBL" id="SUNJ01008835">
    <property type="protein sequence ID" value="TPP60904.1"/>
    <property type="molecule type" value="Genomic_DNA"/>
</dbReference>
<evidence type="ECO:0000256" key="2">
    <source>
        <dbReference type="SAM" id="MobiDB-lite"/>
    </source>
</evidence>
<dbReference type="PANTHER" id="PTHR21512:SF5">
    <property type="entry name" value="TRAFFICKING PROTEIN PARTICLE COMPLEX SUBUNIT 9"/>
    <property type="match status" value="1"/>
</dbReference>
<gene>
    <name evidence="4" type="ORF">FGIG_05306</name>
</gene>
<dbReference type="InterPro" id="IPR058563">
    <property type="entry name" value="Trs120_TRAPPC9_N"/>
</dbReference>
<dbReference type="Pfam" id="PF08626">
    <property type="entry name" value="TRAPPC9-Trs120"/>
    <property type="match status" value="1"/>
</dbReference>
<protein>
    <recommendedName>
        <fullName evidence="3">Trs120/TRAPPC9 N-terminal domain-containing protein</fullName>
    </recommendedName>
</protein>
<keyword evidence="5" id="KW-1185">Reference proteome</keyword>
<dbReference type="AlphaFoldDB" id="A0A504YI59"/>
<organism evidence="4 5">
    <name type="scientific">Fasciola gigantica</name>
    <name type="common">Giant liver fluke</name>
    <dbReference type="NCBI Taxonomy" id="46835"/>
    <lineage>
        <taxon>Eukaryota</taxon>
        <taxon>Metazoa</taxon>
        <taxon>Spiralia</taxon>
        <taxon>Lophotrochozoa</taxon>
        <taxon>Platyhelminthes</taxon>
        <taxon>Trematoda</taxon>
        <taxon>Digenea</taxon>
        <taxon>Plagiorchiida</taxon>
        <taxon>Echinostomata</taxon>
        <taxon>Echinostomatoidea</taxon>
        <taxon>Fasciolidae</taxon>
        <taxon>Fasciola</taxon>
    </lineage>
</organism>
<accession>A0A504YI59</accession>
<comment type="caution">
    <text evidence="4">The sequence shown here is derived from an EMBL/GenBank/DDBJ whole genome shotgun (WGS) entry which is preliminary data.</text>
</comment>
<feature type="region of interest" description="Disordered" evidence="2">
    <location>
        <begin position="89"/>
        <end position="171"/>
    </location>
</feature>
<evidence type="ECO:0000259" key="3">
    <source>
        <dbReference type="Pfam" id="PF08626"/>
    </source>
</evidence>
<sequence>MGLHDLSPDSGLGGGHAWTGKLPTVTTTNTTAVQLGPGSALQSSTAPGSLTPLPSPILSTRIVGALTDLVTSIYCNLEKTVITAETKNGKSGGALLNASSSTIGTPDQSDGEGSENNFNVLVAPGESSSSRLSDDSGTTDEQKTPGKPFTAHTPTDPTRGPPAQSDARPHSSWWFGSVADSSLAAQFQITVAYECVVKHRRSSGRWKKHLGDVFLQLGELEKAQLCYDSTIQLLRPIMDNLWVAGALEGMCAIAVAHKQIRTQHSDLLRSRRPLRSTNQRYAASERSHSRAMDSGGPDLTPQKQKPLPPFTASDYRNMATEALELYRKTPVDRYLLEETSYKIARFLISENVSLVFGAFPSIPHSSRFIPEGFSPTALCHI</sequence>
<feature type="region of interest" description="Disordered" evidence="2">
    <location>
        <begin position="278"/>
        <end position="311"/>
    </location>
</feature>
<dbReference type="STRING" id="46835.A0A504YI59"/>
<comment type="similarity">
    <text evidence="1">Belongs to the NIBP family.</text>
</comment>